<dbReference type="GeneID" id="8849890"/>
<dbReference type="Proteomes" id="UP000006671">
    <property type="component" value="Unassembled WGS sequence"/>
</dbReference>
<proteinExistence type="predicted"/>
<evidence type="ECO:0000256" key="1">
    <source>
        <dbReference type="SAM" id="Coils"/>
    </source>
</evidence>
<sequence>MFLQRVHASVKYQIKLDFGCESLSKVLEHIPDIVGMNYTPSTRFWAVSTKDAVVDNKPDFLSEIDTSVTTFRLKWHPDATVDWKELKQSISTTWKVPSEHIQVNGLGNLIQAEIKKDHLVNASVSKVLYVNSVTIQNLSFNPRLGKPTLLTKVTELIQQKCSTMIPTSSGGSIDPKVLDNLVSKDDFNNLKKDFEKRINELSLENSSLKTDVANLTSNVAKLSTELENLNTITANLNKEAVFSKSQPAQLSDLSDKTTKLFKVFDDLTKSVDSLKDELLKMSSTNSTEHTEFQSKISKLDSSNNAVEKTNQSQQKCIDEVICPTIDRHSLELKKHLSFIKGVENRIDEVCTLNKPNSDKQAILLGLIKQERLDIACIQESHWKPDEIKDNITKCAKFFSPCKVYASHADPKDKSAGIITIVKGTLQRKIISFEEIIQGRLSVLECDHGLVNVINWYGYHKTGGPFNKLLNRLSELIDECMFHNEHIVILGDLNINTLYGKIKKKAKILKDWLELYNLSDLTPTPTRPSFKLSRGSDRPYLTRPDHIISSFHAPSRLWDVEMFLQHKMLCVELPLFNCAPLPCFQSKFDNVKFNLKGYNDALDSNNAKISNFELGSFQDSLTDPDSLSTIFQACKSFSTHY</sequence>
<evidence type="ECO:0000313" key="2">
    <source>
        <dbReference type="EMBL" id="EFC48404.1"/>
    </source>
</evidence>
<keyword evidence="1" id="KW-0175">Coiled coil</keyword>
<feature type="coiled-coil region" evidence="1">
    <location>
        <begin position="184"/>
        <end position="239"/>
    </location>
</feature>
<dbReference type="EMBL" id="GG738851">
    <property type="protein sequence ID" value="EFC48404.1"/>
    <property type="molecule type" value="Genomic_DNA"/>
</dbReference>
<dbReference type="SUPFAM" id="SSF56219">
    <property type="entry name" value="DNase I-like"/>
    <property type="match status" value="1"/>
</dbReference>
<keyword evidence="3" id="KW-1185">Reference proteome</keyword>
<dbReference type="AlphaFoldDB" id="D2V3S2"/>
<name>D2V3S2_NAEGR</name>
<protein>
    <submittedName>
        <fullName evidence="2">Predicted protein</fullName>
    </submittedName>
</protein>
<dbReference type="RefSeq" id="XP_002681148.1">
    <property type="nucleotide sequence ID" value="XM_002681102.1"/>
</dbReference>
<dbReference type="InParanoid" id="D2V3S2"/>
<evidence type="ECO:0000313" key="3">
    <source>
        <dbReference type="Proteomes" id="UP000006671"/>
    </source>
</evidence>
<dbReference type="InterPro" id="IPR036691">
    <property type="entry name" value="Endo/exonu/phosph_ase_sf"/>
</dbReference>
<accession>D2V3S2</accession>
<reference evidence="2 3" key="1">
    <citation type="journal article" date="2010" name="Cell">
        <title>The genome of Naegleria gruberi illuminates early eukaryotic versatility.</title>
        <authorList>
            <person name="Fritz-Laylin L.K."/>
            <person name="Prochnik S.E."/>
            <person name="Ginger M.L."/>
            <person name="Dacks J.B."/>
            <person name="Carpenter M.L."/>
            <person name="Field M.C."/>
            <person name="Kuo A."/>
            <person name="Paredez A."/>
            <person name="Chapman J."/>
            <person name="Pham J."/>
            <person name="Shu S."/>
            <person name="Neupane R."/>
            <person name="Cipriano M."/>
            <person name="Mancuso J."/>
            <person name="Tu H."/>
            <person name="Salamov A."/>
            <person name="Lindquist E."/>
            <person name="Shapiro H."/>
            <person name="Lucas S."/>
            <person name="Grigoriev I.V."/>
            <person name="Cande W.Z."/>
            <person name="Fulton C."/>
            <person name="Rokhsar D.S."/>
            <person name="Dawson S.C."/>
        </authorList>
    </citation>
    <scope>NUCLEOTIDE SEQUENCE [LARGE SCALE GENOMIC DNA]</scope>
    <source>
        <strain evidence="2 3">NEG-M</strain>
    </source>
</reference>
<organism evidence="3">
    <name type="scientific">Naegleria gruberi</name>
    <name type="common">Amoeba</name>
    <dbReference type="NCBI Taxonomy" id="5762"/>
    <lineage>
        <taxon>Eukaryota</taxon>
        <taxon>Discoba</taxon>
        <taxon>Heterolobosea</taxon>
        <taxon>Tetramitia</taxon>
        <taxon>Eutetramitia</taxon>
        <taxon>Vahlkampfiidae</taxon>
        <taxon>Naegleria</taxon>
    </lineage>
</organism>
<dbReference type="VEuPathDB" id="AmoebaDB:NAEGRDRAFT_46456"/>
<gene>
    <name evidence="2" type="ORF">NAEGRDRAFT_46456</name>
</gene>
<dbReference type="KEGG" id="ngr:NAEGRDRAFT_46456"/>
<dbReference type="Gene3D" id="3.60.10.10">
    <property type="entry name" value="Endonuclease/exonuclease/phosphatase"/>
    <property type="match status" value="1"/>
</dbReference>